<evidence type="ECO:0000256" key="5">
    <source>
        <dbReference type="SAM" id="MobiDB-lite"/>
    </source>
</evidence>
<keyword evidence="8" id="KW-1185">Reference proteome</keyword>
<reference evidence="7" key="1">
    <citation type="submission" date="2023-03" db="EMBL/GenBank/DDBJ databases">
        <title>Massive genome expansion in bonnet fungi (Mycena s.s.) driven by repeated elements and novel gene families across ecological guilds.</title>
        <authorList>
            <consortium name="Lawrence Berkeley National Laboratory"/>
            <person name="Harder C.B."/>
            <person name="Miyauchi S."/>
            <person name="Viragh M."/>
            <person name="Kuo A."/>
            <person name="Thoen E."/>
            <person name="Andreopoulos B."/>
            <person name="Lu D."/>
            <person name="Skrede I."/>
            <person name="Drula E."/>
            <person name="Henrissat B."/>
            <person name="Morin E."/>
            <person name="Kohler A."/>
            <person name="Barry K."/>
            <person name="LaButti K."/>
            <person name="Morin E."/>
            <person name="Salamov A."/>
            <person name="Lipzen A."/>
            <person name="Mereny Z."/>
            <person name="Hegedus B."/>
            <person name="Baldrian P."/>
            <person name="Stursova M."/>
            <person name="Weitz H."/>
            <person name="Taylor A."/>
            <person name="Grigoriev I.V."/>
            <person name="Nagy L.G."/>
            <person name="Martin F."/>
            <person name="Kauserud H."/>
        </authorList>
    </citation>
    <scope>NUCLEOTIDE SEQUENCE</scope>
    <source>
        <strain evidence="7">CBHHK173m</strain>
    </source>
</reference>
<evidence type="ECO:0000313" key="7">
    <source>
        <dbReference type="EMBL" id="KAJ7070389.1"/>
    </source>
</evidence>
<keyword evidence="4" id="KW-0520">NAD</keyword>
<dbReference type="SUPFAM" id="SSF54495">
    <property type="entry name" value="UBC-like"/>
    <property type="match status" value="1"/>
</dbReference>
<dbReference type="Gene3D" id="3.10.110.10">
    <property type="entry name" value="Ubiquitin Conjugating Enzyme"/>
    <property type="match status" value="1"/>
</dbReference>
<evidence type="ECO:0000259" key="6">
    <source>
        <dbReference type="PROSITE" id="PS50127"/>
    </source>
</evidence>
<protein>
    <recommendedName>
        <fullName evidence="6">UBC core domain-containing protein</fullName>
    </recommendedName>
</protein>
<dbReference type="CDD" id="cd23802">
    <property type="entry name" value="UBCc_UBE2Q"/>
    <property type="match status" value="1"/>
</dbReference>
<feature type="compositionally biased region" description="Acidic residues" evidence="5">
    <location>
        <begin position="966"/>
        <end position="976"/>
    </location>
</feature>
<evidence type="ECO:0000256" key="4">
    <source>
        <dbReference type="ARBA" id="ARBA00023027"/>
    </source>
</evidence>
<dbReference type="GO" id="GO:0016779">
    <property type="term" value="F:nucleotidyltransferase activity"/>
    <property type="evidence" value="ECO:0007669"/>
    <property type="project" value="UniProtKB-KW"/>
</dbReference>
<name>A0AAD6TN36_9AGAR</name>
<keyword evidence="1" id="KW-0328">Glycosyltransferase</keyword>
<feature type="region of interest" description="Disordered" evidence="5">
    <location>
        <begin position="1"/>
        <end position="44"/>
    </location>
</feature>
<dbReference type="Gene3D" id="3.90.228.10">
    <property type="match status" value="1"/>
</dbReference>
<feature type="compositionally biased region" description="Low complexity" evidence="5">
    <location>
        <begin position="991"/>
        <end position="1005"/>
    </location>
</feature>
<dbReference type="Proteomes" id="UP001222325">
    <property type="component" value="Unassembled WGS sequence"/>
</dbReference>
<keyword evidence="2" id="KW-0808">Transferase</keyword>
<sequence>MAPATRSQRSAPPPSQIIILDSDSDGEKSPSRRAPEAKRQKTMDLRASLDEDIVMLDAPPTPPASVAYSSSVKNAHLKGRKRFAADFADLKAQGLELAGLAVTKIRAGDDEGMIDLVIVDRTKGDARVVGCSIIITDTSEYPKHHSLLTFSDDKDLPERVTNALNALEGAPPRTIGEVLEVLLTSLGGAKPATGKTKSLAAASKGKSFASAATVSDEGEDDEGSDVGYDAYFPGDEIESVRGAGERETQRVVGRMQRDFLEIVSSSYRPGLIPFTPGPFDSASDFALSVSIPTVRLTDTIPAQALVAWDRRLLGSTRARHLVLLVSGLGTAYPPLTPMGEHARQGMRLRFQVGVCGRYKPDRAAAVEAGRTFGLVGKDAEDELREAKERERRAREQAALGWGDGDDSLGDAIEGEATPLEVEVEEEDEGRFERFSLSTSLESLLEAQLVKLIWVRRTYGVGWAGAELMYMHVEREQRAYDDIYTTYKAALKKADKEEAALARLGTLPYDPLRDLAKGEDINFPYTAFCYLMRRLTLCTSYCLVCHNKLTVEFEALKPYVCESQLCAYQYYKHNRGPSLEYEIMHNPETVDLLVSLTYSAAAEGVVDDPLPVGLTLRVPPPDRAHIVYQQATPYQPQPAVQPATPVSYQTGTDGLVDFDILPVEHMRASIAGLIDSLPSVDEMKRHLERKVKPGKSKPRLVDMEEGKILPAAWSVLRWCVGSATAYLEEMSSNEEQCVQGVDPVWRQFRFSVGAPSAEAKFQKALKMAKETDGNAKKYPSLYAFHGSALKNWHSIIRHGLWYRTVTNGRAFGDGVYLAKEAQTSMGHYAVGGRACWRKSKLGPTSCVALAEVVNLPHQFVSSNPHFVIKDTEWIMCRYLLVKGSVEAPASEPAGGKNKKTVIPFVKLDPAQAITLQQKQLQVPEPAYQIDKLVHLREAELVEEDHDATDAFIFEHLEHQEPRKVESEVIELSDDDEPMPPPPPSSKGKKGKGASLLAGVTSAFKGKGSAGASGSGSSSPRKGPPKDDWKHDPAYVQRTMDMLMPPPLDSSPSSTMAVQRELKSMLKEQNKAMASSGGLKELGWYMPPEFMSDNLFQWIVEMHSFDETLPIAMDLKREGVNSLIFEIRFPPTYPIGPPFFRIITPRFLPFIHGGGGHVTGGGSICMDLLTSDGWLPSYSISAVLMQIRMAISNLDPRPARLAQNWNLPYSVGESLAGFKRAAATHGWTVPDGIDKLVR</sequence>
<keyword evidence="3" id="KW-0548">Nucleotidyltransferase</keyword>
<dbReference type="EMBL" id="JARJCN010000130">
    <property type="protein sequence ID" value="KAJ7070389.1"/>
    <property type="molecule type" value="Genomic_DNA"/>
</dbReference>
<comment type="caution">
    <text evidence="7">The sequence shown here is derived from an EMBL/GenBank/DDBJ whole genome shotgun (WGS) entry which is preliminary data.</text>
</comment>
<dbReference type="GO" id="GO:0003950">
    <property type="term" value="F:NAD+ poly-ADP-ribosyltransferase activity"/>
    <property type="evidence" value="ECO:0007669"/>
    <property type="project" value="InterPro"/>
</dbReference>
<dbReference type="Pfam" id="PF00644">
    <property type="entry name" value="PARP"/>
    <property type="match status" value="1"/>
</dbReference>
<organism evidence="7 8">
    <name type="scientific">Mycena belliarum</name>
    <dbReference type="NCBI Taxonomy" id="1033014"/>
    <lineage>
        <taxon>Eukaryota</taxon>
        <taxon>Fungi</taxon>
        <taxon>Dikarya</taxon>
        <taxon>Basidiomycota</taxon>
        <taxon>Agaricomycotina</taxon>
        <taxon>Agaricomycetes</taxon>
        <taxon>Agaricomycetidae</taxon>
        <taxon>Agaricales</taxon>
        <taxon>Marasmiineae</taxon>
        <taxon>Mycenaceae</taxon>
        <taxon>Mycena</taxon>
    </lineage>
</organism>
<evidence type="ECO:0000256" key="2">
    <source>
        <dbReference type="ARBA" id="ARBA00022679"/>
    </source>
</evidence>
<dbReference type="PROSITE" id="PS50127">
    <property type="entry name" value="UBC_2"/>
    <property type="match status" value="1"/>
</dbReference>
<dbReference type="Pfam" id="PF00179">
    <property type="entry name" value="UQ_con"/>
    <property type="match status" value="1"/>
</dbReference>
<dbReference type="InterPro" id="IPR012317">
    <property type="entry name" value="Poly(ADP-ribose)pol_cat_dom"/>
</dbReference>
<accession>A0AAD6TN36</accession>
<gene>
    <name evidence="7" type="ORF">B0H15DRAFT_1027728</name>
</gene>
<dbReference type="SUPFAM" id="SSF56399">
    <property type="entry name" value="ADP-ribosylation"/>
    <property type="match status" value="1"/>
</dbReference>
<feature type="compositionally biased region" description="Polar residues" evidence="5">
    <location>
        <begin position="1"/>
        <end position="10"/>
    </location>
</feature>
<dbReference type="InterPro" id="IPR016135">
    <property type="entry name" value="UBQ-conjugating_enzyme/RWD"/>
</dbReference>
<dbReference type="PANTHER" id="PTHR21328">
    <property type="entry name" value="POLY ADP-RIBOSE POLYMERASE FAMILY, MEMBER PARP"/>
    <property type="match status" value="1"/>
</dbReference>
<proteinExistence type="predicted"/>
<evidence type="ECO:0000256" key="1">
    <source>
        <dbReference type="ARBA" id="ARBA00022676"/>
    </source>
</evidence>
<dbReference type="AlphaFoldDB" id="A0AAD6TN36"/>
<evidence type="ECO:0000313" key="8">
    <source>
        <dbReference type="Proteomes" id="UP001222325"/>
    </source>
</evidence>
<feature type="domain" description="UBC core" evidence="6">
    <location>
        <begin position="1051"/>
        <end position="1236"/>
    </location>
</feature>
<feature type="region of interest" description="Disordered" evidence="5">
    <location>
        <begin position="961"/>
        <end position="1030"/>
    </location>
</feature>
<evidence type="ECO:0000256" key="3">
    <source>
        <dbReference type="ARBA" id="ARBA00022695"/>
    </source>
</evidence>
<feature type="compositionally biased region" description="Basic and acidic residues" evidence="5">
    <location>
        <begin position="25"/>
        <end position="44"/>
    </location>
</feature>
<dbReference type="InterPro" id="IPR000608">
    <property type="entry name" value="UBC"/>
</dbReference>
<dbReference type="InterPro" id="IPR051838">
    <property type="entry name" value="ARTD_PARP"/>
</dbReference>